<proteinExistence type="predicted"/>
<dbReference type="EMBL" id="BAABAA010000006">
    <property type="protein sequence ID" value="GAA3570201.1"/>
    <property type="molecule type" value="Genomic_DNA"/>
</dbReference>
<dbReference type="Proteomes" id="UP001501222">
    <property type="component" value="Unassembled WGS sequence"/>
</dbReference>
<sequence length="117" mass="13113">MTSTALTRTALISTGLISTGLISTGWLAPGRGTRPPQKELDQIDRRRRHRPNLPRPPPQLISPDRQQLLPGIPLPRGLPLITRRLVHTLIALHPETVHHQQNVVNILLKLSPQKLRP</sequence>
<comment type="caution">
    <text evidence="2">The sequence shown here is derived from an EMBL/GenBank/DDBJ whole genome shotgun (WGS) entry which is preliminary data.</text>
</comment>
<organism evidence="2 3">
    <name type="scientific">Kribbella ginsengisoli</name>
    <dbReference type="NCBI Taxonomy" id="363865"/>
    <lineage>
        <taxon>Bacteria</taxon>
        <taxon>Bacillati</taxon>
        <taxon>Actinomycetota</taxon>
        <taxon>Actinomycetes</taxon>
        <taxon>Propionibacteriales</taxon>
        <taxon>Kribbellaceae</taxon>
        <taxon>Kribbella</taxon>
    </lineage>
</organism>
<name>A0ABP6XPM4_9ACTN</name>
<evidence type="ECO:0000313" key="2">
    <source>
        <dbReference type="EMBL" id="GAA3570201.1"/>
    </source>
</evidence>
<feature type="region of interest" description="Disordered" evidence="1">
    <location>
        <begin position="24"/>
        <end position="66"/>
    </location>
</feature>
<evidence type="ECO:0000313" key="3">
    <source>
        <dbReference type="Proteomes" id="UP001501222"/>
    </source>
</evidence>
<accession>A0ABP6XPM4</accession>
<keyword evidence="3" id="KW-1185">Reference proteome</keyword>
<gene>
    <name evidence="2" type="ORF">GCM10022235_44320</name>
</gene>
<evidence type="ECO:0000256" key="1">
    <source>
        <dbReference type="SAM" id="MobiDB-lite"/>
    </source>
</evidence>
<protein>
    <submittedName>
        <fullName evidence="2">Uncharacterized protein</fullName>
    </submittedName>
</protein>
<reference evidence="3" key="1">
    <citation type="journal article" date="2019" name="Int. J. Syst. Evol. Microbiol.">
        <title>The Global Catalogue of Microorganisms (GCM) 10K type strain sequencing project: providing services to taxonomists for standard genome sequencing and annotation.</title>
        <authorList>
            <consortium name="The Broad Institute Genomics Platform"/>
            <consortium name="The Broad Institute Genome Sequencing Center for Infectious Disease"/>
            <person name="Wu L."/>
            <person name="Ma J."/>
        </authorList>
    </citation>
    <scope>NUCLEOTIDE SEQUENCE [LARGE SCALE GENOMIC DNA]</scope>
    <source>
        <strain evidence="3">JCM 16928</strain>
    </source>
</reference>